<dbReference type="GO" id="GO:0006313">
    <property type="term" value="P:DNA transposition"/>
    <property type="evidence" value="ECO:0007669"/>
    <property type="project" value="InterPro"/>
</dbReference>
<gene>
    <name evidence="1" type="ORF">HMP0721_0877</name>
</gene>
<protein>
    <recommendedName>
        <fullName evidence="3">Transposase IS200-like domain-containing protein</fullName>
    </recommendedName>
</protein>
<dbReference type="HOGENOM" id="CLU_101320_7_0_9"/>
<dbReference type="InterPro" id="IPR036515">
    <property type="entry name" value="Transposase_17_sf"/>
</dbReference>
<evidence type="ECO:0008006" key="3">
    <source>
        <dbReference type="Google" id="ProtNLM"/>
    </source>
</evidence>
<proteinExistence type="predicted"/>
<accession>E6MFW6</accession>
<dbReference type="STRING" id="887929.HMP0721_0877"/>
<dbReference type="Proteomes" id="UP000004754">
    <property type="component" value="Unassembled WGS sequence"/>
</dbReference>
<reference evidence="1 2" key="1">
    <citation type="submission" date="2010-12" db="EMBL/GenBank/DDBJ databases">
        <authorList>
            <person name="Muzny D."/>
            <person name="Qin X."/>
            <person name="Deng J."/>
            <person name="Jiang H."/>
            <person name="Liu Y."/>
            <person name="Qu J."/>
            <person name="Song X.-Z."/>
            <person name="Zhang L."/>
            <person name="Thornton R."/>
            <person name="Coyle M."/>
            <person name="Francisco L."/>
            <person name="Jackson L."/>
            <person name="Javaid M."/>
            <person name="Korchina V."/>
            <person name="Kovar C."/>
            <person name="Mata R."/>
            <person name="Mathew T."/>
            <person name="Ngo R."/>
            <person name="Nguyen L."/>
            <person name="Nguyen N."/>
            <person name="Okwuonu G."/>
            <person name="Ongeri F."/>
            <person name="Pham C."/>
            <person name="Simmons D."/>
            <person name="Wilczek-Boney K."/>
            <person name="Hale W."/>
            <person name="Jakkamsetti A."/>
            <person name="Pham P."/>
            <person name="Ruth R."/>
            <person name="San Lucas F."/>
            <person name="Warren J."/>
            <person name="Zhang J."/>
            <person name="Zhao Z."/>
            <person name="Zhou C."/>
            <person name="Zhu D."/>
            <person name="Lee S."/>
            <person name="Bess C."/>
            <person name="Blankenburg K."/>
            <person name="Forbes L."/>
            <person name="Fu Q."/>
            <person name="Gubbala S."/>
            <person name="Hirani K."/>
            <person name="Jayaseelan J.C."/>
            <person name="Lara F."/>
            <person name="Munidasa M."/>
            <person name="Palculict T."/>
            <person name="Patil S."/>
            <person name="Pu L.-L."/>
            <person name="Saada N."/>
            <person name="Tang L."/>
            <person name="Weissenberger G."/>
            <person name="Zhu Y."/>
            <person name="Hemphill L."/>
            <person name="Shang Y."/>
            <person name="Youmans B."/>
            <person name="Ayvaz T."/>
            <person name="Ross M."/>
            <person name="Santibanez J."/>
            <person name="Aqrawi P."/>
            <person name="Gross S."/>
            <person name="Joshi V."/>
            <person name="Fowler G."/>
            <person name="Nazareth L."/>
            <person name="Reid J."/>
            <person name="Worley K."/>
            <person name="Petrosino J."/>
            <person name="Highlander S."/>
            <person name="Gibbs R."/>
        </authorList>
    </citation>
    <scope>NUCLEOTIDE SEQUENCE [LARGE SCALE GENOMIC DNA]</scope>
    <source>
        <strain evidence="1 2">ATCC 23263</strain>
    </source>
</reference>
<dbReference type="SUPFAM" id="SSF143422">
    <property type="entry name" value="Transposase IS200-like"/>
    <property type="match status" value="1"/>
</dbReference>
<organism evidence="1 2">
    <name type="scientific">Pseudoramibacter alactolyticus ATCC 23263</name>
    <dbReference type="NCBI Taxonomy" id="887929"/>
    <lineage>
        <taxon>Bacteria</taxon>
        <taxon>Bacillati</taxon>
        <taxon>Bacillota</taxon>
        <taxon>Clostridia</taxon>
        <taxon>Eubacteriales</taxon>
        <taxon>Eubacteriaceae</taxon>
        <taxon>Pseudoramibacter</taxon>
    </lineage>
</organism>
<dbReference type="GO" id="GO:0004803">
    <property type="term" value="F:transposase activity"/>
    <property type="evidence" value="ECO:0007669"/>
    <property type="project" value="InterPro"/>
</dbReference>
<evidence type="ECO:0000313" key="1">
    <source>
        <dbReference type="EMBL" id="EFV02111.1"/>
    </source>
</evidence>
<dbReference type="GO" id="GO:0003677">
    <property type="term" value="F:DNA binding"/>
    <property type="evidence" value="ECO:0007669"/>
    <property type="project" value="InterPro"/>
</dbReference>
<evidence type="ECO:0000313" key="2">
    <source>
        <dbReference type="Proteomes" id="UP000004754"/>
    </source>
</evidence>
<name>E6MFW6_9FIRM</name>
<dbReference type="AlphaFoldDB" id="E6MFW6"/>
<sequence length="64" mass="7598">MLYETFGELKSKYRNREFWCKGDYVDTVGKNEKRISEYIRNELSEDKLGEQLAISGTNPFRSKK</sequence>
<dbReference type="Gene3D" id="3.30.70.1290">
    <property type="entry name" value="Transposase IS200-like"/>
    <property type="match status" value="1"/>
</dbReference>
<dbReference type="EMBL" id="AEQN01000014">
    <property type="protein sequence ID" value="EFV02111.1"/>
    <property type="molecule type" value="Genomic_DNA"/>
</dbReference>
<keyword evidence="2" id="KW-1185">Reference proteome</keyword>
<dbReference type="eggNOG" id="COG1943">
    <property type="taxonomic scope" value="Bacteria"/>
</dbReference>
<comment type="caution">
    <text evidence="1">The sequence shown here is derived from an EMBL/GenBank/DDBJ whole genome shotgun (WGS) entry which is preliminary data.</text>
</comment>